<evidence type="ECO:0000313" key="8">
    <source>
        <dbReference type="EMBL" id="SVC80564.1"/>
    </source>
</evidence>
<organism evidence="8">
    <name type="scientific">marine metagenome</name>
    <dbReference type="NCBI Taxonomy" id="408172"/>
    <lineage>
        <taxon>unclassified sequences</taxon>
        <taxon>metagenomes</taxon>
        <taxon>ecological metagenomes</taxon>
    </lineage>
</organism>
<comment type="similarity">
    <text evidence="5">Belongs to the YicC/YloC family.</text>
</comment>
<keyword evidence="4" id="KW-0378">Hydrolase</keyword>
<evidence type="ECO:0000259" key="7">
    <source>
        <dbReference type="Pfam" id="PF08340"/>
    </source>
</evidence>
<proteinExistence type="inferred from homology"/>
<dbReference type="InterPro" id="IPR013527">
    <property type="entry name" value="YicC-like_N"/>
</dbReference>
<feature type="domain" description="Endoribonuclease YicC-like N-terminal" evidence="6">
    <location>
        <begin position="1"/>
        <end position="149"/>
    </location>
</feature>
<evidence type="ECO:0008006" key="9">
    <source>
        <dbReference type="Google" id="ProtNLM"/>
    </source>
</evidence>
<evidence type="ECO:0000256" key="1">
    <source>
        <dbReference type="ARBA" id="ARBA00001968"/>
    </source>
</evidence>
<evidence type="ECO:0000256" key="4">
    <source>
        <dbReference type="ARBA" id="ARBA00022801"/>
    </source>
</evidence>
<keyword evidence="2" id="KW-0540">Nuclease</keyword>
<evidence type="ECO:0000256" key="5">
    <source>
        <dbReference type="ARBA" id="ARBA00035648"/>
    </source>
</evidence>
<dbReference type="GO" id="GO:0016787">
    <property type="term" value="F:hydrolase activity"/>
    <property type="evidence" value="ECO:0007669"/>
    <property type="project" value="UniProtKB-KW"/>
</dbReference>
<dbReference type="InterPro" id="IPR013551">
    <property type="entry name" value="YicC-like_C"/>
</dbReference>
<dbReference type="Pfam" id="PF08340">
    <property type="entry name" value="YicC-like_C"/>
    <property type="match status" value="1"/>
</dbReference>
<keyword evidence="3" id="KW-0255">Endonuclease</keyword>
<dbReference type="NCBIfam" id="TIGR00255">
    <property type="entry name" value="YicC/YloC family endoribonuclease"/>
    <property type="match status" value="1"/>
</dbReference>
<feature type="domain" description="Endoribonuclease YicC-like C-terminal" evidence="7">
    <location>
        <begin position="169"/>
        <end position="285"/>
    </location>
</feature>
<dbReference type="AlphaFoldDB" id="A0A382Q4Q2"/>
<dbReference type="GO" id="GO:0004521">
    <property type="term" value="F:RNA endonuclease activity"/>
    <property type="evidence" value="ECO:0007669"/>
    <property type="project" value="InterPro"/>
</dbReference>
<dbReference type="InterPro" id="IPR005229">
    <property type="entry name" value="YicC/YloC-like"/>
</dbReference>
<sequence>MTGYGTSEIQSTEWRCTVELRSVNQRFLDIRLKLPAGFQNREKEYRNKIKGFCRRGKVECSVKIEPLAGENGWVLDEDRLQEMNGLVRLIEDSSEHSLQVQFRDFMQLDVIKNQSPDLLPESCVELIDQCMVSALQEFKQMKSQEGEALCTDLNERMVSCSKMVDELEQEAQGQGKAHFEKLQQRACDLLDQVELQPEKLNQELALLCDRYDVSEELVRLKTHLDHLENLLKELEVGKKGEFMLQEILREVNTLSSKSNNALISRIAVDFKNELEKMREQLLNLE</sequence>
<dbReference type="PANTHER" id="PTHR30636:SF3">
    <property type="entry name" value="UPF0701 PROTEIN YICC"/>
    <property type="match status" value="1"/>
</dbReference>
<dbReference type="EMBL" id="UINC01111967">
    <property type="protein sequence ID" value="SVC80564.1"/>
    <property type="molecule type" value="Genomic_DNA"/>
</dbReference>
<evidence type="ECO:0000256" key="3">
    <source>
        <dbReference type="ARBA" id="ARBA00022759"/>
    </source>
</evidence>
<dbReference type="PANTHER" id="PTHR30636">
    <property type="entry name" value="UPF0701 PROTEIN YICC"/>
    <property type="match status" value="1"/>
</dbReference>
<dbReference type="Pfam" id="PF03755">
    <property type="entry name" value="YicC-like_N"/>
    <property type="match status" value="1"/>
</dbReference>
<name>A0A382Q4Q2_9ZZZZ</name>
<reference evidence="8" key="1">
    <citation type="submission" date="2018-05" db="EMBL/GenBank/DDBJ databases">
        <authorList>
            <person name="Lanie J.A."/>
            <person name="Ng W.-L."/>
            <person name="Kazmierczak K.M."/>
            <person name="Andrzejewski T.M."/>
            <person name="Davidsen T.M."/>
            <person name="Wayne K.J."/>
            <person name="Tettelin H."/>
            <person name="Glass J.I."/>
            <person name="Rusch D."/>
            <person name="Podicherti R."/>
            <person name="Tsui H.-C.T."/>
            <person name="Winkler M.E."/>
        </authorList>
    </citation>
    <scope>NUCLEOTIDE SEQUENCE</scope>
</reference>
<evidence type="ECO:0000259" key="6">
    <source>
        <dbReference type="Pfam" id="PF03755"/>
    </source>
</evidence>
<gene>
    <name evidence="8" type="ORF">METZ01_LOCUS333418</name>
</gene>
<protein>
    <recommendedName>
        <fullName evidence="9">YicC family protein</fullName>
    </recommendedName>
</protein>
<comment type="cofactor">
    <cofactor evidence="1">
        <name>a divalent metal cation</name>
        <dbReference type="ChEBI" id="CHEBI:60240"/>
    </cofactor>
</comment>
<evidence type="ECO:0000256" key="2">
    <source>
        <dbReference type="ARBA" id="ARBA00022722"/>
    </source>
</evidence>
<accession>A0A382Q4Q2</accession>